<proteinExistence type="predicted"/>
<name>F0F948_9BACT</name>
<organism evidence="1 2">
    <name type="scientific">Prevotella multiformis DSM 16608</name>
    <dbReference type="NCBI Taxonomy" id="888743"/>
    <lineage>
        <taxon>Bacteria</taxon>
        <taxon>Pseudomonadati</taxon>
        <taxon>Bacteroidota</taxon>
        <taxon>Bacteroidia</taxon>
        <taxon>Bacteroidales</taxon>
        <taxon>Prevotellaceae</taxon>
        <taxon>Prevotella</taxon>
    </lineage>
</organism>
<dbReference type="EMBL" id="AEWX01000028">
    <property type="protein sequence ID" value="EGC19347.1"/>
    <property type="molecule type" value="Genomic_DNA"/>
</dbReference>
<accession>F0F948</accession>
<protein>
    <submittedName>
        <fullName evidence="1">Uncharacterized protein</fullName>
    </submittedName>
</protein>
<keyword evidence="2" id="KW-1185">Reference proteome</keyword>
<gene>
    <name evidence="1" type="ORF">HMPREF9141_2115</name>
</gene>
<sequence>MNWINIYDEKENIRFTDGFSIDSFALIEKKVCNKKDIPITDLKSCNWLEGQHEYIANASIDFKIKHGSKWWKGVFIISKNMDSTFVAEISFGGLYSNEVCLNRAATSISFKNEVNSEQGSNQPLLGIDEVIWDKGKGIVCYKLEDGRAFHLINE</sequence>
<dbReference type="STRING" id="888743.HMPREF9141_2115"/>
<dbReference type="AlphaFoldDB" id="F0F948"/>
<dbReference type="Proteomes" id="UP000005697">
    <property type="component" value="Unassembled WGS sequence"/>
</dbReference>
<reference evidence="1 2" key="1">
    <citation type="submission" date="2011-01" db="EMBL/GenBank/DDBJ databases">
        <authorList>
            <person name="Muzny D."/>
            <person name="Qin X."/>
            <person name="Deng J."/>
            <person name="Jiang H."/>
            <person name="Liu Y."/>
            <person name="Qu J."/>
            <person name="Song X.-Z."/>
            <person name="Zhang L."/>
            <person name="Thornton R."/>
            <person name="Coyle M."/>
            <person name="Francisco L."/>
            <person name="Jackson L."/>
            <person name="Javaid M."/>
            <person name="Korchina V."/>
            <person name="Kovar C."/>
            <person name="Mata R."/>
            <person name="Mathew T."/>
            <person name="Ngo R."/>
            <person name="Nguyen L."/>
            <person name="Nguyen N."/>
            <person name="Okwuonu G."/>
            <person name="Ongeri F."/>
            <person name="Pham C."/>
            <person name="Simmons D."/>
            <person name="Wilczek-Boney K."/>
            <person name="Hale W."/>
            <person name="Jakkamsetti A."/>
            <person name="Pham P."/>
            <person name="Ruth R."/>
            <person name="San Lucas F."/>
            <person name="Warren J."/>
            <person name="Zhang J."/>
            <person name="Zhao Z."/>
            <person name="Zhou C."/>
            <person name="Zhu D."/>
            <person name="Lee S."/>
            <person name="Bess C."/>
            <person name="Blankenburg K."/>
            <person name="Forbes L."/>
            <person name="Fu Q."/>
            <person name="Gubbala S."/>
            <person name="Hirani K."/>
            <person name="Jayaseelan J.C."/>
            <person name="Lara F."/>
            <person name="Munidasa M."/>
            <person name="Palculict T."/>
            <person name="Patil S."/>
            <person name="Pu L.-L."/>
            <person name="Saada N."/>
            <person name="Tang L."/>
            <person name="Weissenberger G."/>
            <person name="Zhu Y."/>
            <person name="Hemphill L."/>
            <person name="Shang Y."/>
            <person name="Youmans B."/>
            <person name="Ayvaz T."/>
            <person name="Ross M."/>
            <person name="Santibanez J."/>
            <person name="Aqrawi P."/>
            <person name="Gross S."/>
            <person name="Joshi V."/>
            <person name="Fowler G."/>
            <person name="Nazareth L."/>
            <person name="Reid J."/>
            <person name="Worley K."/>
            <person name="Petrosino J."/>
            <person name="Highlander S."/>
            <person name="Gibbs R."/>
        </authorList>
    </citation>
    <scope>NUCLEOTIDE SEQUENCE [LARGE SCALE GENOMIC DNA]</scope>
    <source>
        <strain evidence="1 2">DSM 16608</strain>
    </source>
</reference>
<evidence type="ECO:0000313" key="1">
    <source>
        <dbReference type="EMBL" id="EGC19347.1"/>
    </source>
</evidence>
<dbReference type="HOGENOM" id="CLU_143493_0_0_10"/>
<comment type="caution">
    <text evidence="1">The sequence shown here is derived from an EMBL/GenBank/DDBJ whole genome shotgun (WGS) entry which is preliminary data.</text>
</comment>
<evidence type="ECO:0000313" key="2">
    <source>
        <dbReference type="Proteomes" id="UP000005697"/>
    </source>
</evidence>